<comment type="caution">
    <text evidence="9">The sequence shown here is derived from an EMBL/GenBank/DDBJ whole genome shotgun (WGS) entry which is preliminary data.</text>
</comment>
<evidence type="ECO:0000256" key="6">
    <source>
        <dbReference type="ARBA" id="ARBA00023242"/>
    </source>
</evidence>
<keyword evidence="6" id="KW-0539">Nucleus</keyword>
<dbReference type="GO" id="GO:0005737">
    <property type="term" value="C:cytoplasm"/>
    <property type="evidence" value="ECO:0007669"/>
    <property type="project" value="TreeGrafter"/>
</dbReference>
<evidence type="ECO:0000313" key="10">
    <source>
        <dbReference type="Proteomes" id="UP000691718"/>
    </source>
</evidence>
<dbReference type="AlphaFoldDB" id="A0A8S3WDM0"/>
<keyword evidence="2" id="KW-0597">Phosphoprotein</keyword>
<evidence type="ECO:0000256" key="5">
    <source>
        <dbReference type="ARBA" id="ARBA00023163"/>
    </source>
</evidence>
<dbReference type="InterPro" id="IPR001202">
    <property type="entry name" value="WW_dom"/>
</dbReference>
<evidence type="ECO:0000256" key="4">
    <source>
        <dbReference type="ARBA" id="ARBA00023015"/>
    </source>
</evidence>
<protein>
    <submittedName>
        <fullName evidence="9">(apollo) hypothetical protein</fullName>
    </submittedName>
</protein>
<evidence type="ECO:0000313" key="9">
    <source>
        <dbReference type="EMBL" id="CAG4953892.1"/>
    </source>
</evidence>
<dbReference type="CDD" id="cd00201">
    <property type="entry name" value="WW"/>
    <property type="match status" value="1"/>
</dbReference>
<dbReference type="PANTHER" id="PTHR21737:SF3">
    <property type="entry name" value="POLYGLUTAMINE-BINDING PROTEIN 1"/>
    <property type="match status" value="1"/>
</dbReference>
<feature type="region of interest" description="Disordered" evidence="7">
    <location>
        <begin position="168"/>
        <end position="259"/>
    </location>
</feature>
<dbReference type="GO" id="GO:0000380">
    <property type="term" value="P:alternative mRNA splicing, via spliceosome"/>
    <property type="evidence" value="ECO:0007669"/>
    <property type="project" value="TreeGrafter"/>
</dbReference>
<evidence type="ECO:0000256" key="2">
    <source>
        <dbReference type="ARBA" id="ARBA00022553"/>
    </source>
</evidence>
<dbReference type="PANTHER" id="PTHR21737">
    <property type="entry name" value="POLYGLUTAMINE BINDING PROTEIN 1/MARVEL MEMBRANE-ASSOCIATING DOMAIN CONTAINING 3"/>
    <property type="match status" value="1"/>
</dbReference>
<feature type="compositionally biased region" description="Acidic residues" evidence="7">
    <location>
        <begin position="170"/>
        <end position="180"/>
    </location>
</feature>
<comment type="subcellular location">
    <subcellularLocation>
        <location evidence="1">Nucleus</location>
    </subcellularLocation>
</comment>
<keyword evidence="5" id="KW-0804">Transcription</keyword>
<keyword evidence="4" id="KW-0805">Transcription regulation</keyword>
<dbReference type="Proteomes" id="UP000691718">
    <property type="component" value="Unassembled WGS sequence"/>
</dbReference>
<evidence type="ECO:0000256" key="1">
    <source>
        <dbReference type="ARBA" id="ARBA00004123"/>
    </source>
</evidence>
<dbReference type="EMBL" id="CAJQZP010000288">
    <property type="protein sequence ID" value="CAG4953892.1"/>
    <property type="molecule type" value="Genomic_DNA"/>
</dbReference>
<dbReference type="GO" id="GO:0043021">
    <property type="term" value="F:ribonucleoprotein complex binding"/>
    <property type="evidence" value="ECO:0007669"/>
    <property type="project" value="TreeGrafter"/>
</dbReference>
<evidence type="ECO:0000256" key="7">
    <source>
        <dbReference type="SAM" id="MobiDB-lite"/>
    </source>
</evidence>
<dbReference type="Pfam" id="PF00397">
    <property type="entry name" value="WW"/>
    <property type="match status" value="1"/>
</dbReference>
<dbReference type="SMART" id="SM00456">
    <property type="entry name" value="WW"/>
    <property type="match status" value="1"/>
</dbReference>
<proteinExistence type="predicted"/>
<evidence type="ECO:0000256" key="3">
    <source>
        <dbReference type="ARBA" id="ARBA00022737"/>
    </source>
</evidence>
<accession>A0A8S3WDM0</accession>
<dbReference type="OrthoDB" id="42462at2759"/>
<gene>
    <name evidence="9" type="ORF">PAPOLLO_LOCUS4978</name>
</gene>
<reference evidence="9" key="1">
    <citation type="submission" date="2021-04" db="EMBL/GenBank/DDBJ databases">
        <authorList>
            <person name="Tunstrom K."/>
        </authorList>
    </citation>
    <scope>NUCLEOTIDE SEQUENCE</scope>
</reference>
<organism evidence="9 10">
    <name type="scientific">Parnassius apollo</name>
    <name type="common">Apollo butterfly</name>
    <name type="synonym">Papilio apollo</name>
    <dbReference type="NCBI Taxonomy" id="110799"/>
    <lineage>
        <taxon>Eukaryota</taxon>
        <taxon>Metazoa</taxon>
        <taxon>Ecdysozoa</taxon>
        <taxon>Arthropoda</taxon>
        <taxon>Hexapoda</taxon>
        <taxon>Insecta</taxon>
        <taxon>Pterygota</taxon>
        <taxon>Neoptera</taxon>
        <taxon>Endopterygota</taxon>
        <taxon>Lepidoptera</taxon>
        <taxon>Glossata</taxon>
        <taxon>Ditrysia</taxon>
        <taxon>Papilionoidea</taxon>
        <taxon>Papilionidae</taxon>
        <taxon>Parnassiinae</taxon>
        <taxon>Parnassini</taxon>
        <taxon>Parnassius</taxon>
        <taxon>Parnassius</taxon>
    </lineage>
</organism>
<dbReference type="GO" id="GO:0016604">
    <property type="term" value="C:nuclear body"/>
    <property type="evidence" value="ECO:0007669"/>
    <property type="project" value="TreeGrafter"/>
</dbReference>
<keyword evidence="10" id="KW-1185">Reference proteome</keyword>
<evidence type="ECO:0000259" key="8">
    <source>
        <dbReference type="PROSITE" id="PS50020"/>
    </source>
</evidence>
<sequence length="280" mass="31618">MPLPPALAARLAKRGILKVNSNTNSASNQVPIQANEEIIAEDYDIKPEEQNAKEHFWEGIEGVNVDPIKGHRGCPNKSNIFHECSKFCVKTWKQGKLVPNELYLENKKKALELWPLPPGWEEVYDEGTGQHYFWNVHNNLVSWLPPAHPQAIPSESAAHLREERLLKEGDESDDSSEASDQEVPQQQHKEKRHERRDKNREMVHHRDKKRQRVKDNDLDPMDPASYADIPRGNWTSGLDSHAKTGVDTTASGSLYQMRPYPAPGAILAANAKQNSPPPSP</sequence>
<name>A0A8S3WDM0_PARAO</name>
<dbReference type="PROSITE" id="PS50020">
    <property type="entry name" value="WW_DOMAIN_2"/>
    <property type="match status" value="1"/>
</dbReference>
<feature type="domain" description="WW" evidence="8">
    <location>
        <begin position="114"/>
        <end position="148"/>
    </location>
</feature>
<keyword evidence="3" id="KW-0677">Repeat</keyword>